<dbReference type="InterPro" id="IPR004090">
    <property type="entry name" value="Chemotax_Me-accpt_rcpt"/>
</dbReference>
<evidence type="ECO:0000256" key="2">
    <source>
        <dbReference type="PROSITE-ProRule" id="PRU00284"/>
    </source>
</evidence>
<dbReference type="InterPro" id="IPR051310">
    <property type="entry name" value="MCP_chemotaxis"/>
</dbReference>
<dbReference type="PROSITE" id="PS50111">
    <property type="entry name" value="CHEMOTAXIS_TRANSDUC_2"/>
    <property type="match status" value="1"/>
</dbReference>
<dbReference type="Gene3D" id="1.10.287.950">
    <property type="entry name" value="Methyl-accepting chemotaxis protein"/>
    <property type="match status" value="1"/>
</dbReference>
<dbReference type="PROSITE" id="PS50885">
    <property type="entry name" value="HAMP"/>
    <property type="match status" value="1"/>
</dbReference>
<dbReference type="PANTHER" id="PTHR43531">
    <property type="entry name" value="PROTEIN ICFG"/>
    <property type="match status" value="1"/>
</dbReference>
<dbReference type="InterPro" id="IPR004089">
    <property type="entry name" value="MCPsignal_dom"/>
</dbReference>
<keyword evidence="7" id="KW-1185">Reference proteome</keyword>
<dbReference type="RefSeq" id="WP_316701715.1">
    <property type="nucleotide sequence ID" value="NZ_CP136336.1"/>
</dbReference>
<reference evidence="6 7" key="1">
    <citation type="submission" date="2023-10" db="EMBL/GenBank/DDBJ databases">
        <title>Bacteria for the degradation of biodegradable plastic PBAT(Polybutylene adipate terephthalate).</title>
        <authorList>
            <person name="Weon H.-Y."/>
            <person name="Yeon J."/>
        </authorList>
    </citation>
    <scope>NUCLEOTIDE SEQUENCE [LARGE SCALE GENOMIC DNA]</scope>
    <source>
        <strain evidence="6 7">SBD 7-3</strain>
    </source>
</reference>
<evidence type="ECO:0000259" key="5">
    <source>
        <dbReference type="PROSITE" id="PS50885"/>
    </source>
</evidence>
<dbReference type="PRINTS" id="PR00260">
    <property type="entry name" value="CHEMTRNSDUCR"/>
</dbReference>
<dbReference type="Pfam" id="PF00015">
    <property type="entry name" value="MCPsignal"/>
    <property type="match status" value="1"/>
</dbReference>
<evidence type="ECO:0000313" key="6">
    <source>
        <dbReference type="EMBL" id="WOB08845.1"/>
    </source>
</evidence>
<dbReference type="InterPro" id="IPR003660">
    <property type="entry name" value="HAMP_dom"/>
</dbReference>
<evidence type="ECO:0000256" key="1">
    <source>
        <dbReference type="ARBA" id="ARBA00029447"/>
    </source>
</evidence>
<sequence length="516" mass="54445">MRSRFLSWCLRPGLAAMQRLRLPGKLVLLAVPLLAASLLTMLGHRLALPLAGAAAVLWLYVALCFHLSLSRAMRALDEMVNALCAGDLTQSRVLPGRDELADMARSLEAMTRRFSQLVSTIRSEAQLVAMAGDRLSVSAHELHDRTEEQARSLHQTSESMASLVTTVQVNASDAQEADGLAASVRHAAEGGTAIVESAVHSMQGLEKRSGQMTDIIGVINGIAFQTNILALNAAVEAARAGEAGRGFAVVASEVRTLAQRCAQAATEVKTLIEGSAAEVSTSMGRIREASRSLQSVMQGISQVADKARVISESSAAQKSGLQGMEQSVQSLDGITRSNARMVDSSVKSAEKLREQARQLSAAVVSMKLRQGCADEARALVDKAVALIHSAGLPSAASRFHARDGGFVDRDLFIIVMDRKGYFRAFGMDPKKADKPAVAAPGVNIDELNAKTYAAADAGGGWIEFKSLHPQTKLAVEKMAYVQPAGPELVVMCSVNKTDGAAAPAGAPPAAALATGR</sequence>
<feature type="domain" description="Methyl-accepting transducer" evidence="4">
    <location>
        <begin position="124"/>
        <end position="353"/>
    </location>
</feature>
<dbReference type="SUPFAM" id="SSF58104">
    <property type="entry name" value="Methyl-accepting chemotaxis protein (MCP) signaling domain"/>
    <property type="match status" value="1"/>
</dbReference>
<dbReference type="EMBL" id="CP136336">
    <property type="protein sequence ID" value="WOB08845.1"/>
    <property type="molecule type" value="Genomic_DNA"/>
</dbReference>
<accession>A0ABZ0CV47</accession>
<protein>
    <submittedName>
        <fullName evidence="6">Methyl-accepting chemotaxis protein</fullName>
    </submittedName>
</protein>
<keyword evidence="2" id="KW-0807">Transducer</keyword>
<gene>
    <name evidence="6" type="ORF">RXV79_02015</name>
</gene>
<proteinExistence type="inferred from homology"/>
<evidence type="ECO:0000256" key="3">
    <source>
        <dbReference type="SAM" id="Phobius"/>
    </source>
</evidence>
<dbReference type="Proteomes" id="UP001303946">
    <property type="component" value="Chromosome"/>
</dbReference>
<dbReference type="SMART" id="SM00283">
    <property type="entry name" value="MA"/>
    <property type="match status" value="1"/>
</dbReference>
<organism evidence="6 7">
    <name type="scientific">Piscinibacter gummiphilus</name>
    <dbReference type="NCBI Taxonomy" id="946333"/>
    <lineage>
        <taxon>Bacteria</taxon>
        <taxon>Pseudomonadati</taxon>
        <taxon>Pseudomonadota</taxon>
        <taxon>Betaproteobacteria</taxon>
        <taxon>Burkholderiales</taxon>
        <taxon>Sphaerotilaceae</taxon>
        <taxon>Piscinibacter</taxon>
    </lineage>
</organism>
<evidence type="ECO:0000313" key="7">
    <source>
        <dbReference type="Proteomes" id="UP001303946"/>
    </source>
</evidence>
<name>A0ABZ0CV47_9BURK</name>
<dbReference type="PANTHER" id="PTHR43531:SF7">
    <property type="entry name" value="AEROTAXIS RECEPTOR"/>
    <property type="match status" value="1"/>
</dbReference>
<comment type="similarity">
    <text evidence="1">Belongs to the methyl-accepting chemotaxis (MCP) protein family.</text>
</comment>
<keyword evidence="3" id="KW-0812">Transmembrane</keyword>
<feature type="transmembrane region" description="Helical" evidence="3">
    <location>
        <begin position="50"/>
        <end position="69"/>
    </location>
</feature>
<evidence type="ECO:0000259" key="4">
    <source>
        <dbReference type="PROSITE" id="PS50111"/>
    </source>
</evidence>
<keyword evidence="3" id="KW-0472">Membrane</keyword>
<feature type="transmembrane region" description="Helical" evidence="3">
    <location>
        <begin position="26"/>
        <end position="44"/>
    </location>
</feature>
<keyword evidence="3" id="KW-1133">Transmembrane helix</keyword>
<feature type="domain" description="HAMP" evidence="5">
    <location>
        <begin position="67"/>
        <end position="119"/>
    </location>
</feature>
<dbReference type="CDD" id="cd11386">
    <property type="entry name" value="MCP_signal"/>
    <property type="match status" value="1"/>
</dbReference>